<evidence type="ECO:0000256" key="6">
    <source>
        <dbReference type="SAM" id="Phobius"/>
    </source>
</evidence>
<feature type="transmembrane region" description="Helical" evidence="6">
    <location>
        <begin position="258"/>
        <end position="276"/>
    </location>
</feature>
<evidence type="ECO:0000256" key="2">
    <source>
        <dbReference type="ARBA" id="ARBA00009853"/>
    </source>
</evidence>
<keyword evidence="4 6" id="KW-1133">Transmembrane helix</keyword>
<dbReference type="PANTHER" id="PTHR22911">
    <property type="entry name" value="ACYL-MALONYL CONDENSING ENZYME-RELATED"/>
    <property type="match status" value="1"/>
</dbReference>
<comment type="caution">
    <text evidence="8">The sequence shown here is derived from an EMBL/GenBank/DDBJ whole genome shotgun (WGS) entry which is preliminary data.</text>
</comment>
<dbReference type="GO" id="GO:0016020">
    <property type="term" value="C:membrane"/>
    <property type="evidence" value="ECO:0007669"/>
    <property type="project" value="UniProtKB-SubCell"/>
</dbReference>
<sequence>MSATTLNRTRAALLAVLGYALLIGFTDNFVRLVAEEVGLWQFHALRTAMAVVLFALGARLFGLQLAPKRWGPMIARSAIHAAAMLVYFGCLAFLTVAQTAAGLFTAPIFVLLFSRFLFGHALGPVRIAAVALGFVGVVLVLQPGSQSPLGWASLFPVVAGALYALGNLATREWCEGESAASLTLGFFVALGLAGLAGMGILALWQPAVPEGAAGFILRGWVMPSGMVLFWTFVQALGSTLAVSLMVRAYQLADASRVSVFEYVILPISALWSWILWGQTITLIAVLGMGLIVGAGAMIALRNR</sequence>
<proteinExistence type="inferred from homology"/>
<feature type="transmembrane region" description="Helical" evidence="6">
    <location>
        <begin position="282"/>
        <end position="300"/>
    </location>
</feature>
<dbReference type="Proteomes" id="UP000244810">
    <property type="component" value="Unassembled WGS sequence"/>
</dbReference>
<feature type="transmembrane region" description="Helical" evidence="6">
    <location>
        <begin position="40"/>
        <end position="61"/>
    </location>
</feature>
<feature type="domain" description="EamA" evidence="7">
    <location>
        <begin position="12"/>
        <end position="141"/>
    </location>
</feature>
<evidence type="ECO:0000256" key="5">
    <source>
        <dbReference type="ARBA" id="ARBA00023136"/>
    </source>
</evidence>
<dbReference type="InterPro" id="IPR000620">
    <property type="entry name" value="EamA_dom"/>
</dbReference>
<feature type="transmembrane region" description="Helical" evidence="6">
    <location>
        <begin position="224"/>
        <end position="246"/>
    </location>
</feature>
<feature type="transmembrane region" description="Helical" evidence="6">
    <location>
        <begin position="125"/>
        <end position="143"/>
    </location>
</feature>
<feature type="transmembrane region" description="Helical" evidence="6">
    <location>
        <begin position="12"/>
        <end position="34"/>
    </location>
</feature>
<comment type="subcellular location">
    <subcellularLocation>
        <location evidence="1">Membrane</location>
        <topology evidence="1">Multi-pass membrane protein</topology>
    </subcellularLocation>
</comment>
<dbReference type="SUPFAM" id="SSF103481">
    <property type="entry name" value="Multidrug resistance efflux transporter EmrE"/>
    <property type="match status" value="2"/>
</dbReference>
<keyword evidence="3 6" id="KW-0812">Transmembrane</keyword>
<dbReference type="InterPro" id="IPR037185">
    <property type="entry name" value="EmrE-like"/>
</dbReference>
<protein>
    <submittedName>
        <fullName evidence="8">EamA/RhaT family transporter</fullName>
    </submittedName>
</protein>
<feature type="transmembrane region" description="Helical" evidence="6">
    <location>
        <begin position="73"/>
        <end position="94"/>
    </location>
</feature>
<keyword evidence="5 6" id="KW-0472">Membrane</keyword>
<accession>A0A2T7UNY9</accession>
<dbReference type="PANTHER" id="PTHR22911:SF6">
    <property type="entry name" value="SOLUTE CARRIER FAMILY 35 MEMBER G1"/>
    <property type="match status" value="1"/>
</dbReference>
<evidence type="ECO:0000313" key="8">
    <source>
        <dbReference type="EMBL" id="PVE46423.1"/>
    </source>
</evidence>
<feature type="transmembrane region" description="Helical" evidence="6">
    <location>
        <begin position="182"/>
        <end position="204"/>
    </location>
</feature>
<comment type="similarity">
    <text evidence="2">Belongs to the drug/metabolite transporter (DMT) superfamily. 10 TMS drug/metabolite exporter (DME) (TC 2.A.7.3) family.</text>
</comment>
<name>A0A2T7UNY9_9RHOB</name>
<dbReference type="Pfam" id="PF00892">
    <property type="entry name" value="EamA"/>
    <property type="match status" value="1"/>
</dbReference>
<evidence type="ECO:0000313" key="9">
    <source>
        <dbReference type="Proteomes" id="UP000244810"/>
    </source>
</evidence>
<evidence type="ECO:0000256" key="1">
    <source>
        <dbReference type="ARBA" id="ARBA00004141"/>
    </source>
</evidence>
<evidence type="ECO:0000256" key="3">
    <source>
        <dbReference type="ARBA" id="ARBA00022692"/>
    </source>
</evidence>
<feature type="transmembrane region" description="Helical" evidence="6">
    <location>
        <begin position="149"/>
        <end position="170"/>
    </location>
</feature>
<dbReference type="EMBL" id="QDDR01000009">
    <property type="protein sequence ID" value="PVE46423.1"/>
    <property type="molecule type" value="Genomic_DNA"/>
</dbReference>
<keyword evidence="9" id="KW-1185">Reference proteome</keyword>
<feature type="transmembrane region" description="Helical" evidence="6">
    <location>
        <begin position="100"/>
        <end position="118"/>
    </location>
</feature>
<dbReference type="AlphaFoldDB" id="A0A2T7UNY9"/>
<dbReference type="OrthoDB" id="7855875at2"/>
<gene>
    <name evidence="8" type="ORF">DDE23_17450</name>
</gene>
<evidence type="ECO:0000256" key="4">
    <source>
        <dbReference type="ARBA" id="ARBA00022989"/>
    </source>
</evidence>
<evidence type="ECO:0000259" key="7">
    <source>
        <dbReference type="Pfam" id="PF00892"/>
    </source>
</evidence>
<reference evidence="8 9" key="1">
    <citation type="journal article" date="2011" name="Syst. Appl. Microbiol.">
        <title>Defluviimonas denitrificans gen. nov., sp. nov., and Pararhodobacter aggregans gen. nov., sp. nov., non-phototrophic Rhodobacteraceae from the biofilter of a marine aquaculture.</title>
        <authorList>
            <person name="Foesel B.U."/>
            <person name="Drake H.L."/>
            <person name="Schramm A."/>
        </authorList>
    </citation>
    <scope>NUCLEOTIDE SEQUENCE [LARGE SCALE GENOMIC DNA]</scope>
    <source>
        <strain evidence="8 9">D1-19</strain>
    </source>
</reference>
<organism evidence="8 9">
    <name type="scientific">Pararhodobacter aggregans</name>
    <dbReference type="NCBI Taxonomy" id="404875"/>
    <lineage>
        <taxon>Bacteria</taxon>
        <taxon>Pseudomonadati</taxon>
        <taxon>Pseudomonadota</taxon>
        <taxon>Alphaproteobacteria</taxon>
        <taxon>Rhodobacterales</taxon>
        <taxon>Paracoccaceae</taxon>
        <taxon>Pararhodobacter</taxon>
    </lineage>
</organism>
<dbReference type="RefSeq" id="WP_107753443.1">
    <property type="nucleotide sequence ID" value="NZ_QBKF01000009.1"/>
</dbReference>